<dbReference type="EMBL" id="MU274902">
    <property type="protein sequence ID" value="KAI0092979.1"/>
    <property type="molecule type" value="Genomic_DNA"/>
</dbReference>
<dbReference type="Proteomes" id="UP001055072">
    <property type="component" value="Unassembled WGS sequence"/>
</dbReference>
<proteinExistence type="predicted"/>
<sequence>MLANLGCRGIRPSLSLRRPAARAAGPRLVKRHQSTSTPRPTPPDPSKSGRRSLVLPAAAALLVSGAVYVAYEHNKPFRHAALAVVRCSRIAAAAILGAIDYKWTFAKSYETHEASERATSECHKRSAERVLRALLANGGVFIKLGQHMAALVVLPQEWRDTMRPLQDRCDPSSLEDIEQMFLEDEGKSLSDMFEEFDPEPIGVASLAQVHVGKLKSTSQQVAVKLQHPHIQEFCDIDMDMVEFSLGWIKHWFPEFELTWLGGEMRENLPKEIDFAHEARNARLAGEGFKNLRTSLYIPKVLEAKKRILIMEFIRGGRPDDLQYLADHNIDRNAVSLELARIFAQMVHLNGFFHADPHPGNLLIRPAGPSSRSPYNFEVVLLDHGLYFDLDDELRINYSKFWLALIASPSTKIGRERRKYAKLVGNIDEDLYPVFEAAITGRALLDESPDELPRAEGGNEFKRGRSMIDLDKQTSAEIDAIQKAVIQREGLILDILSVLRRIPRRVLMVLKLNDLTRSLDHALITTHSGIRVFLVTAKYCTRAVWEDERRRLFESFSTRNLLSFLVGYVRGLWLVLPRFSASLLASNCIVTRRFETTYRPIVLTEAWMDFQAELVILRAWVRGLVLVGGFAGAHQAAAGLA</sequence>
<protein>
    <submittedName>
        <fullName evidence="1">ABC1-domain-containing protein</fullName>
    </submittedName>
</protein>
<keyword evidence="2" id="KW-1185">Reference proteome</keyword>
<comment type="caution">
    <text evidence="1">The sequence shown here is derived from an EMBL/GenBank/DDBJ whole genome shotgun (WGS) entry which is preliminary data.</text>
</comment>
<name>A0ACB8UG21_9APHY</name>
<organism evidence="1 2">
    <name type="scientific">Irpex rosettiformis</name>
    <dbReference type="NCBI Taxonomy" id="378272"/>
    <lineage>
        <taxon>Eukaryota</taxon>
        <taxon>Fungi</taxon>
        <taxon>Dikarya</taxon>
        <taxon>Basidiomycota</taxon>
        <taxon>Agaricomycotina</taxon>
        <taxon>Agaricomycetes</taxon>
        <taxon>Polyporales</taxon>
        <taxon>Irpicaceae</taxon>
        <taxon>Irpex</taxon>
    </lineage>
</organism>
<gene>
    <name evidence="1" type="ORF">BDY19DRAFT_882738</name>
</gene>
<evidence type="ECO:0000313" key="2">
    <source>
        <dbReference type="Proteomes" id="UP001055072"/>
    </source>
</evidence>
<evidence type="ECO:0000313" key="1">
    <source>
        <dbReference type="EMBL" id="KAI0092979.1"/>
    </source>
</evidence>
<reference evidence="1" key="1">
    <citation type="journal article" date="2021" name="Environ. Microbiol.">
        <title>Gene family expansions and transcriptome signatures uncover fungal adaptations to wood decay.</title>
        <authorList>
            <person name="Hage H."/>
            <person name="Miyauchi S."/>
            <person name="Viragh M."/>
            <person name="Drula E."/>
            <person name="Min B."/>
            <person name="Chaduli D."/>
            <person name="Navarro D."/>
            <person name="Favel A."/>
            <person name="Norest M."/>
            <person name="Lesage-Meessen L."/>
            <person name="Balint B."/>
            <person name="Merenyi Z."/>
            <person name="de Eugenio L."/>
            <person name="Morin E."/>
            <person name="Martinez A.T."/>
            <person name="Baldrian P."/>
            <person name="Stursova M."/>
            <person name="Martinez M.J."/>
            <person name="Novotny C."/>
            <person name="Magnuson J.K."/>
            <person name="Spatafora J.W."/>
            <person name="Maurice S."/>
            <person name="Pangilinan J."/>
            <person name="Andreopoulos W."/>
            <person name="LaButti K."/>
            <person name="Hundley H."/>
            <person name="Na H."/>
            <person name="Kuo A."/>
            <person name="Barry K."/>
            <person name="Lipzen A."/>
            <person name="Henrissat B."/>
            <person name="Riley R."/>
            <person name="Ahrendt S."/>
            <person name="Nagy L.G."/>
            <person name="Grigoriev I.V."/>
            <person name="Martin F."/>
            <person name="Rosso M.N."/>
        </authorList>
    </citation>
    <scope>NUCLEOTIDE SEQUENCE</scope>
    <source>
        <strain evidence="1">CBS 384.51</strain>
    </source>
</reference>
<accession>A0ACB8UG21</accession>